<dbReference type="CDD" id="cd17535">
    <property type="entry name" value="REC_NarL-like"/>
    <property type="match status" value="1"/>
</dbReference>
<gene>
    <name evidence="6" type="ORF">SAMN05216551_105100</name>
</gene>
<dbReference type="InterPro" id="IPR001789">
    <property type="entry name" value="Sig_transdc_resp-reg_receiver"/>
</dbReference>
<evidence type="ECO:0000313" key="7">
    <source>
        <dbReference type="Proteomes" id="UP000243719"/>
    </source>
</evidence>
<dbReference type="OrthoDB" id="9152510at2"/>
<accession>A0A1H2PP28</accession>
<evidence type="ECO:0000256" key="3">
    <source>
        <dbReference type="ARBA" id="ARBA00023163"/>
    </source>
</evidence>
<dbReference type="Gene3D" id="3.40.50.2300">
    <property type="match status" value="1"/>
</dbReference>
<evidence type="ECO:0000256" key="2">
    <source>
        <dbReference type="ARBA" id="ARBA00023125"/>
    </source>
</evidence>
<evidence type="ECO:0000256" key="4">
    <source>
        <dbReference type="PROSITE-ProRule" id="PRU00169"/>
    </source>
</evidence>
<name>A0A1H2PP28_9BURK</name>
<keyword evidence="3" id="KW-0804">Transcription</keyword>
<dbReference type="PANTHER" id="PTHR43214">
    <property type="entry name" value="TWO-COMPONENT RESPONSE REGULATOR"/>
    <property type="match status" value="1"/>
</dbReference>
<evidence type="ECO:0000313" key="6">
    <source>
        <dbReference type="EMBL" id="SDV48450.1"/>
    </source>
</evidence>
<dbReference type="GO" id="GO:0003677">
    <property type="term" value="F:DNA binding"/>
    <property type="evidence" value="ECO:0007669"/>
    <property type="project" value="UniProtKB-KW"/>
</dbReference>
<reference evidence="7" key="1">
    <citation type="submission" date="2016-09" db="EMBL/GenBank/DDBJ databases">
        <authorList>
            <person name="Varghese N."/>
            <person name="Submissions S."/>
        </authorList>
    </citation>
    <scope>NUCLEOTIDE SEQUENCE [LARGE SCALE GENOMIC DNA]</scope>
    <source>
        <strain evidence="7">JS23</strain>
    </source>
</reference>
<dbReference type="Proteomes" id="UP000243719">
    <property type="component" value="Unassembled WGS sequence"/>
</dbReference>
<proteinExistence type="predicted"/>
<keyword evidence="1" id="KW-0805">Transcription regulation</keyword>
<evidence type="ECO:0000259" key="5">
    <source>
        <dbReference type="PROSITE" id="PS50110"/>
    </source>
</evidence>
<dbReference type="EMBL" id="FNLO01000005">
    <property type="protein sequence ID" value="SDV48450.1"/>
    <property type="molecule type" value="Genomic_DNA"/>
</dbReference>
<dbReference type="STRING" id="1770053.SAMN05216551_105100"/>
<dbReference type="PROSITE" id="PS50110">
    <property type="entry name" value="RESPONSE_REGULATORY"/>
    <property type="match status" value="1"/>
</dbReference>
<dbReference type="Pfam" id="PF00072">
    <property type="entry name" value="Response_reg"/>
    <property type="match status" value="1"/>
</dbReference>
<dbReference type="AlphaFoldDB" id="A0A1H2PP28"/>
<dbReference type="PANTHER" id="PTHR43214:SF24">
    <property type="entry name" value="TRANSCRIPTIONAL REGULATORY PROTEIN NARL-RELATED"/>
    <property type="match status" value="1"/>
</dbReference>
<keyword evidence="7" id="KW-1185">Reference proteome</keyword>
<dbReference type="RefSeq" id="WP_091907604.1">
    <property type="nucleotide sequence ID" value="NZ_FNLO01000005.1"/>
</dbReference>
<protein>
    <submittedName>
        <fullName evidence="6">Response regulator receiver domain-containing protein</fullName>
    </submittedName>
</protein>
<dbReference type="SMART" id="SM00448">
    <property type="entry name" value="REC"/>
    <property type="match status" value="1"/>
</dbReference>
<sequence>MPNTTLRLFVAEDSPLIRQRLRALLGSVEGLTFVGEADTSAGAVAGIAESRADVAIVDLGLREGNGLAVLRGMQGGPAVAIVLSNHVSAPIRRQCLAAGAAYVFDKSNEFTLLPATLRALADARGTAAH</sequence>
<dbReference type="GO" id="GO:0000160">
    <property type="term" value="P:phosphorelay signal transduction system"/>
    <property type="evidence" value="ECO:0007669"/>
    <property type="project" value="InterPro"/>
</dbReference>
<dbReference type="InterPro" id="IPR011006">
    <property type="entry name" value="CheY-like_superfamily"/>
</dbReference>
<feature type="domain" description="Response regulatory" evidence="5">
    <location>
        <begin position="7"/>
        <end position="121"/>
    </location>
</feature>
<feature type="modified residue" description="4-aspartylphosphate" evidence="4">
    <location>
        <position position="58"/>
    </location>
</feature>
<keyword evidence="4" id="KW-0597">Phosphoprotein</keyword>
<keyword evidence="2" id="KW-0238">DNA-binding</keyword>
<evidence type="ECO:0000256" key="1">
    <source>
        <dbReference type="ARBA" id="ARBA00023015"/>
    </source>
</evidence>
<organism evidence="6 7">
    <name type="scientific">Chitinasiproducens palmae</name>
    <dbReference type="NCBI Taxonomy" id="1770053"/>
    <lineage>
        <taxon>Bacteria</taxon>
        <taxon>Pseudomonadati</taxon>
        <taxon>Pseudomonadota</taxon>
        <taxon>Betaproteobacteria</taxon>
        <taxon>Burkholderiales</taxon>
        <taxon>Burkholderiaceae</taxon>
        <taxon>Chitinasiproducens</taxon>
    </lineage>
</organism>
<dbReference type="InterPro" id="IPR039420">
    <property type="entry name" value="WalR-like"/>
</dbReference>
<dbReference type="SUPFAM" id="SSF52172">
    <property type="entry name" value="CheY-like"/>
    <property type="match status" value="1"/>
</dbReference>
<dbReference type="InterPro" id="IPR058245">
    <property type="entry name" value="NreC/VraR/RcsB-like_REC"/>
</dbReference>